<keyword evidence="3" id="KW-0675">Receptor</keyword>
<comment type="caution">
    <text evidence="3">The sequence shown here is derived from an EMBL/GenBank/DDBJ whole genome shotgun (WGS) entry which is preliminary data.</text>
</comment>
<dbReference type="CDD" id="cd13578">
    <property type="entry name" value="PBP2_Bug27"/>
    <property type="match status" value="1"/>
</dbReference>
<keyword evidence="4" id="KW-1185">Reference proteome</keyword>
<reference evidence="3 4" key="1">
    <citation type="submission" date="2019-03" db="EMBL/GenBank/DDBJ databases">
        <title>Genomic Encyclopedia of Type Strains, Phase IV (KMG-IV): sequencing the most valuable type-strain genomes for metagenomic binning, comparative biology and taxonomic classification.</title>
        <authorList>
            <person name="Goeker M."/>
        </authorList>
    </citation>
    <scope>NUCLEOTIDE SEQUENCE [LARGE SCALE GENOMIC DNA]</scope>
    <source>
        <strain evidence="3 4">DSM 100048</strain>
    </source>
</reference>
<gene>
    <name evidence="3" type="ORF">EV686_11140</name>
</gene>
<dbReference type="PANTHER" id="PTHR42928">
    <property type="entry name" value="TRICARBOXYLATE-BINDING PROTEIN"/>
    <property type="match status" value="1"/>
</dbReference>
<evidence type="ECO:0000256" key="2">
    <source>
        <dbReference type="SAM" id="SignalP"/>
    </source>
</evidence>
<accession>A0A4R3UTC4</accession>
<dbReference type="PIRSF" id="PIRSF017082">
    <property type="entry name" value="YflP"/>
    <property type="match status" value="1"/>
</dbReference>
<proteinExistence type="inferred from homology"/>
<evidence type="ECO:0000256" key="1">
    <source>
        <dbReference type="ARBA" id="ARBA00006987"/>
    </source>
</evidence>
<evidence type="ECO:0000313" key="3">
    <source>
        <dbReference type="EMBL" id="TCU93688.1"/>
    </source>
</evidence>
<dbReference type="Gene3D" id="3.40.190.10">
    <property type="entry name" value="Periplasmic binding protein-like II"/>
    <property type="match status" value="1"/>
</dbReference>
<name>A0A4R3UTC4_9BURK</name>
<protein>
    <submittedName>
        <fullName evidence="3">Tripartite-type tricarboxylate transporter receptor subunit TctC</fullName>
    </submittedName>
</protein>
<dbReference type="AlphaFoldDB" id="A0A4R3UTC4"/>
<dbReference type="OrthoDB" id="8627412at2"/>
<dbReference type="EMBL" id="SMBX01000011">
    <property type="protein sequence ID" value="TCU93688.1"/>
    <property type="molecule type" value="Genomic_DNA"/>
</dbReference>
<dbReference type="PANTHER" id="PTHR42928:SF5">
    <property type="entry name" value="BLR1237 PROTEIN"/>
    <property type="match status" value="1"/>
</dbReference>
<dbReference type="Proteomes" id="UP000294692">
    <property type="component" value="Unassembled WGS sequence"/>
</dbReference>
<dbReference type="InterPro" id="IPR005064">
    <property type="entry name" value="BUG"/>
</dbReference>
<dbReference type="SUPFAM" id="SSF53850">
    <property type="entry name" value="Periplasmic binding protein-like II"/>
    <property type="match status" value="1"/>
</dbReference>
<dbReference type="InterPro" id="IPR006311">
    <property type="entry name" value="TAT_signal"/>
</dbReference>
<organism evidence="3 4">
    <name type="scientific">Paracandidimonas soli</name>
    <dbReference type="NCBI Taxonomy" id="1917182"/>
    <lineage>
        <taxon>Bacteria</taxon>
        <taxon>Pseudomonadati</taxon>
        <taxon>Pseudomonadota</taxon>
        <taxon>Betaproteobacteria</taxon>
        <taxon>Burkholderiales</taxon>
        <taxon>Alcaligenaceae</taxon>
        <taxon>Paracandidimonas</taxon>
    </lineage>
</organism>
<dbReference type="Gene3D" id="3.40.190.150">
    <property type="entry name" value="Bordetella uptake gene, domain 1"/>
    <property type="match status" value="1"/>
</dbReference>
<sequence>MMFIRSRRHLLQAGACGIATLAVPAWAQLAEGRPITLVVPYSPGGTGDILGRALAHELAAVTGNACVVENRGGAGGNVGAERVVHARPDGLTLLFTATSLASNPSLMKTMNFDPQKDLTAIAGPITLQNIVMVNNSLPIHSIQELVDYAKANPGALSFGSSGIGSSNHLAAELFKIEAGVDMLHIPYKSAGEVIPSLISGTTQVMFDLMPSSLPHVQNNTVRALAVTGATRSPLFPDLPTVAEAGVPNYQFSAWFGVFAPSATPPAMVEQLNAAINKAMAAPALSERLMQLGAEAQINPPDGFARYFKGEIDRWEQVIRDSGISLEK</sequence>
<comment type="similarity">
    <text evidence="1">Belongs to the UPF0065 (bug) family.</text>
</comment>
<dbReference type="PROSITE" id="PS51318">
    <property type="entry name" value="TAT"/>
    <property type="match status" value="1"/>
</dbReference>
<dbReference type="InterPro" id="IPR042100">
    <property type="entry name" value="Bug_dom1"/>
</dbReference>
<keyword evidence="2" id="KW-0732">Signal</keyword>
<dbReference type="RefSeq" id="WP_132478041.1">
    <property type="nucleotide sequence ID" value="NZ_SMBX01000011.1"/>
</dbReference>
<feature type="signal peptide" evidence="2">
    <location>
        <begin position="1"/>
        <end position="27"/>
    </location>
</feature>
<evidence type="ECO:0000313" key="4">
    <source>
        <dbReference type="Proteomes" id="UP000294692"/>
    </source>
</evidence>
<dbReference type="Pfam" id="PF03401">
    <property type="entry name" value="TctC"/>
    <property type="match status" value="1"/>
</dbReference>
<feature type="chain" id="PRO_5020600052" evidence="2">
    <location>
        <begin position="28"/>
        <end position="327"/>
    </location>
</feature>